<evidence type="ECO:0000256" key="8">
    <source>
        <dbReference type="ARBA" id="ARBA00022946"/>
    </source>
</evidence>
<dbReference type="FunFam" id="1.10.730.10:FF:000022">
    <property type="entry name" value="Methionyl-tRNA synthetase 2, mitochondrial"/>
    <property type="match status" value="1"/>
</dbReference>
<accession>A0AAY4DL47</accession>
<dbReference type="CDD" id="cd07957">
    <property type="entry name" value="Anticodon_Ia_Met"/>
    <property type="match status" value="1"/>
</dbReference>
<dbReference type="GO" id="GO:0006431">
    <property type="term" value="P:methionyl-tRNA aminoacylation"/>
    <property type="evidence" value="ECO:0007669"/>
    <property type="project" value="InterPro"/>
</dbReference>
<keyword evidence="20" id="KW-1185">Reference proteome</keyword>
<evidence type="ECO:0000256" key="10">
    <source>
        <dbReference type="ARBA" id="ARBA00023146"/>
    </source>
</evidence>
<feature type="region of interest" description="Disordered" evidence="16">
    <location>
        <begin position="1"/>
        <end position="33"/>
    </location>
</feature>
<gene>
    <name evidence="19" type="primary">MARS2</name>
</gene>
<evidence type="ECO:0000313" key="20">
    <source>
        <dbReference type="Proteomes" id="UP000694580"/>
    </source>
</evidence>
<keyword evidence="8" id="KW-0809">Transit peptide</keyword>
<name>A0AAY4DL47_9TELE</name>
<feature type="domain" description="Methionyl-tRNA synthetase anticodon-binding" evidence="18">
    <location>
        <begin position="429"/>
        <end position="539"/>
    </location>
</feature>
<evidence type="ECO:0000256" key="6">
    <source>
        <dbReference type="ARBA" id="ARBA00022840"/>
    </source>
</evidence>
<reference evidence="19 20" key="1">
    <citation type="submission" date="2020-06" db="EMBL/GenBank/DDBJ databases">
        <authorList>
            <consortium name="Wellcome Sanger Institute Data Sharing"/>
        </authorList>
    </citation>
    <scope>NUCLEOTIDE SEQUENCE [LARGE SCALE GENOMIC DNA]</scope>
</reference>
<comment type="catalytic activity">
    <reaction evidence="14">
        <text>tRNA(Met) + L-methionine + ATP = L-methionyl-tRNA(Met) + AMP + diphosphate</text>
        <dbReference type="Rhea" id="RHEA:13481"/>
        <dbReference type="Rhea" id="RHEA-COMP:9667"/>
        <dbReference type="Rhea" id="RHEA-COMP:9698"/>
        <dbReference type="ChEBI" id="CHEBI:30616"/>
        <dbReference type="ChEBI" id="CHEBI:33019"/>
        <dbReference type="ChEBI" id="CHEBI:57844"/>
        <dbReference type="ChEBI" id="CHEBI:78442"/>
        <dbReference type="ChEBI" id="CHEBI:78530"/>
        <dbReference type="ChEBI" id="CHEBI:456215"/>
        <dbReference type="EC" id="6.1.1.10"/>
    </reaction>
</comment>
<dbReference type="AlphaFoldDB" id="A0AAY4DL47"/>
<dbReference type="InterPro" id="IPR009080">
    <property type="entry name" value="tRNAsynth_Ia_anticodon-bd"/>
</dbReference>
<dbReference type="InterPro" id="IPR023457">
    <property type="entry name" value="Met-tRNA_synth_2"/>
</dbReference>
<keyword evidence="6 15" id="KW-0067">ATP-binding</keyword>
<dbReference type="GO" id="GO:0004825">
    <property type="term" value="F:methionine-tRNA ligase activity"/>
    <property type="evidence" value="ECO:0007669"/>
    <property type="project" value="UniProtKB-EC"/>
</dbReference>
<dbReference type="FunFam" id="2.170.220.10:FF:000001">
    <property type="entry name" value="methionine--tRNA ligase, mitochondrial"/>
    <property type="match status" value="1"/>
</dbReference>
<evidence type="ECO:0000256" key="7">
    <source>
        <dbReference type="ARBA" id="ARBA00022917"/>
    </source>
</evidence>
<keyword evidence="7 15" id="KW-0648">Protein biosynthesis</keyword>
<dbReference type="GeneID" id="114768041"/>
<evidence type="ECO:0000256" key="16">
    <source>
        <dbReference type="SAM" id="MobiDB-lite"/>
    </source>
</evidence>
<dbReference type="RefSeq" id="XP_028815939.1">
    <property type="nucleotide sequence ID" value="XM_028960106.1"/>
</dbReference>
<evidence type="ECO:0000256" key="4">
    <source>
        <dbReference type="ARBA" id="ARBA00022598"/>
    </source>
</evidence>
<dbReference type="EC" id="6.1.1.10" evidence="3"/>
<evidence type="ECO:0000256" key="1">
    <source>
        <dbReference type="ARBA" id="ARBA00004305"/>
    </source>
</evidence>
<dbReference type="NCBIfam" id="TIGR00398">
    <property type="entry name" value="metG"/>
    <property type="match status" value="1"/>
</dbReference>
<proteinExistence type="inferred from homology"/>
<dbReference type="CDD" id="cd00814">
    <property type="entry name" value="MetRS_core"/>
    <property type="match status" value="1"/>
</dbReference>
<evidence type="ECO:0000256" key="11">
    <source>
        <dbReference type="ARBA" id="ARBA00026124"/>
    </source>
</evidence>
<dbReference type="InterPro" id="IPR033911">
    <property type="entry name" value="MetRS_core"/>
</dbReference>
<dbReference type="Pfam" id="PF19303">
    <property type="entry name" value="Anticodon_3"/>
    <property type="match status" value="1"/>
</dbReference>
<reference evidence="19" key="3">
    <citation type="submission" date="2025-09" db="UniProtKB">
        <authorList>
            <consortium name="Ensembl"/>
        </authorList>
    </citation>
    <scope>IDENTIFICATION</scope>
</reference>
<dbReference type="Ensembl" id="ENSDCDT00010056344.1">
    <property type="protein sequence ID" value="ENSDCDP00010046148.1"/>
    <property type="gene ID" value="ENSDCDG00010028272.1"/>
</dbReference>
<protein>
    <recommendedName>
        <fullName evidence="11">Methionine--tRNA ligase, mitochondrial</fullName>
        <ecNumber evidence="3">6.1.1.10</ecNumber>
    </recommendedName>
    <alternativeName>
        <fullName evidence="12">Methionyl-tRNA synthetase 2</fullName>
    </alternativeName>
    <alternativeName>
        <fullName evidence="13">Mitochondrial methionyl-tRNA synthetase</fullName>
    </alternativeName>
</protein>
<dbReference type="Pfam" id="PF09334">
    <property type="entry name" value="tRNA-synt_1g"/>
    <property type="match status" value="1"/>
</dbReference>
<evidence type="ECO:0000256" key="12">
    <source>
        <dbReference type="ARBA" id="ARBA00029831"/>
    </source>
</evidence>
<evidence type="ECO:0000256" key="15">
    <source>
        <dbReference type="RuleBase" id="RU363039"/>
    </source>
</evidence>
<dbReference type="Gene3D" id="1.10.730.10">
    <property type="entry name" value="Isoleucyl-tRNA Synthetase, Domain 1"/>
    <property type="match status" value="1"/>
</dbReference>
<dbReference type="SUPFAM" id="SSF47323">
    <property type="entry name" value="Anticodon-binding domain of a subclass of class I aminoacyl-tRNA synthetases"/>
    <property type="match status" value="1"/>
</dbReference>
<keyword evidence="5 15" id="KW-0547">Nucleotide-binding</keyword>
<evidence type="ECO:0000259" key="18">
    <source>
        <dbReference type="Pfam" id="PF19303"/>
    </source>
</evidence>
<evidence type="ECO:0000256" key="3">
    <source>
        <dbReference type="ARBA" id="ARBA00012838"/>
    </source>
</evidence>
<evidence type="ECO:0000256" key="14">
    <source>
        <dbReference type="ARBA" id="ARBA00047364"/>
    </source>
</evidence>
<comment type="subcellular location">
    <subcellularLocation>
        <location evidence="1">Mitochondrion matrix</location>
    </subcellularLocation>
</comment>
<keyword evidence="9" id="KW-0496">Mitochondrion</keyword>
<dbReference type="Gene3D" id="3.40.50.620">
    <property type="entry name" value="HUPs"/>
    <property type="match status" value="1"/>
</dbReference>
<evidence type="ECO:0000256" key="2">
    <source>
        <dbReference type="ARBA" id="ARBA00005594"/>
    </source>
</evidence>
<keyword evidence="10 15" id="KW-0030">Aminoacyl-tRNA synthetase</keyword>
<keyword evidence="4 15" id="KW-0436">Ligase</keyword>
<dbReference type="PRINTS" id="PR01041">
    <property type="entry name" value="TRNASYNTHMET"/>
</dbReference>
<dbReference type="InterPro" id="IPR014729">
    <property type="entry name" value="Rossmann-like_a/b/a_fold"/>
</dbReference>
<comment type="similarity">
    <text evidence="2 15">Belongs to the class-I aminoacyl-tRNA synthetase family.</text>
</comment>
<dbReference type="SUPFAM" id="SSF52374">
    <property type="entry name" value="Nucleotidylyl transferase"/>
    <property type="match status" value="1"/>
</dbReference>
<dbReference type="GO" id="GO:0005524">
    <property type="term" value="F:ATP binding"/>
    <property type="evidence" value="ECO:0007669"/>
    <property type="project" value="UniProtKB-KW"/>
</dbReference>
<evidence type="ECO:0000256" key="13">
    <source>
        <dbReference type="ARBA" id="ARBA00030331"/>
    </source>
</evidence>
<dbReference type="PANTHER" id="PTHR43326:SF1">
    <property type="entry name" value="METHIONINE--TRNA LIGASE, MITOCHONDRIAL"/>
    <property type="match status" value="1"/>
</dbReference>
<evidence type="ECO:0000259" key="17">
    <source>
        <dbReference type="Pfam" id="PF09334"/>
    </source>
</evidence>
<dbReference type="GeneTree" id="ENSGT00550000075136"/>
<dbReference type="InterPro" id="IPR041872">
    <property type="entry name" value="Anticodon_Met"/>
</dbReference>
<dbReference type="GO" id="GO:0005759">
    <property type="term" value="C:mitochondrial matrix"/>
    <property type="evidence" value="ECO:0007669"/>
    <property type="project" value="UniProtKB-SubCell"/>
</dbReference>
<dbReference type="PANTHER" id="PTHR43326">
    <property type="entry name" value="METHIONYL-TRNA SYNTHETASE"/>
    <property type="match status" value="1"/>
</dbReference>
<evidence type="ECO:0000256" key="9">
    <source>
        <dbReference type="ARBA" id="ARBA00023128"/>
    </source>
</evidence>
<reference evidence="19" key="2">
    <citation type="submission" date="2025-08" db="UniProtKB">
        <authorList>
            <consortium name="Ensembl"/>
        </authorList>
    </citation>
    <scope>IDENTIFICATION</scope>
</reference>
<evidence type="ECO:0000256" key="5">
    <source>
        <dbReference type="ARBA" id="ARBA00022741"/>
    </source>
</evidence>
<dbReference type="Gene3D" id="2.170.220.10">
    <property type="match status" value="1"/>
</dbReference>
<dbReference type="InterPro" id="IPR015413">
    <property type="entry name" value="Methionyl/Leucyl_tRNA_Synth"/>
</dbReference>
<evidence type="ECO:0000313" key="19">
    <source>
        <dbReference type="Ensembl" id="ENSDCDP00010046148.1"/>
    </source>
</evidence>
<organism evidence="19 20">
    <name type="scientific">Denticeps clupeoides</name>
    <name type="common">denticle herring</name>
    <dbReference type="NCBI Taxonomy" id="299321"/>
    <lineage>
        <taxon>Eukaryota</taxon>
        <taxon>Metazoa</taxon>
        <taxon>Chordata</taxon>
        <taxon>Craniata</taxon>
        <taxon>Vertebrata</taxon>
        <taxon>Euteleostomi</taxon>
        <taxon>Actinopterygii</taxon>
        <taxon>Neopterygii</taxon>
        <taxon>Teleostei</taxon>
        <taxon>Clupei</taxon>
        <taxon>Clupeiformes</taxon>
        <taxon>Denticipitoidei</taxon>
        <taxon>Denticipitidae</taxon>
        <taxon>Denticeps</taxon>
    </lineage>
</organism>
<dbReference type="InterPro" id="IPR014758">
    <property type="entry name" value="Met-tRNA_synth"/>
</dbReference>
<dbReference type="Proteomes" id="UP000694580">
    <property type="component" value="Chromosome 18"/>
</dbReference>
<sequence>MAPRRLAAAGSVFLGTRGSPAPRPPRRPYSGAGAGRERAFYVTTPVFYANAAPHVGHLYSAVTADCLHRYKLLRGFDSRFATGTDEHGLKIQQAADAANTEPLAFCTEVSDKFRVLFRTCGVAHTDYVRTTEDRHRRAVQHFWALLRGKGLIYRGSYRGWYSTQDESFLTPGQVADGTDAAGDPVKVSVESGHKVEWTEEENYMFRLSQFRPRLRRWLGENPGAVRPEKFRRLVLRWLEEDLPDLSVSRQGSRLRWGVGVPGDPRQTVYVWLDALVSYLTVLGYPGDCSYWWNAAHHVVGKDILKFHAIYWPAFLMGAGLPLPRAIHVHSHWTVGGKKMSKSLGNVVDPVERSQKFSADGLRYFLLRQGVADSDCDYDDGKVAKVLNSELADALGGLLNRCTAPSLNPAQVHPRFCAGCFPKEPRRGSAGRAAPEDYRMLDSVAALPGVVARHLEDVQVYKALDAIGGCVRQTNGFVQRHAPWKLGGGGEDRSWHATVLHVSLECLRIYGTLLQPAVPELADRLLSRLGVRREERTWEAARRFLPRFHGEDSALEGRALGPHRGVLFARLEPSPGHHKGREVRRAAK</sequence>
<feature type="domain" description="Methionyl/Leucyl tRNA synthetase" evidence="17">
    <location>
        <begin position="40"/>
        <end position="401"/>
    </location>
</feature>